<reference evidence="10 11" key="1">
    <citation type="journal article" date="2012" name="J. Bacteriol.">
        <title>Complete Genome Sequence of Rahnella aquatilis CIP 78.65.</title>
        <authorList>
            <person name="Martinez R.J."/>
            <person name="Bruce D."/>
            <person name="Detter C."/>
            <person name="Goodwin L.A."/>
            <person name="Han J."/>
            <person name="Han C.S."/>
            <person name="Held B."/>
            <person name="Land M.L."/>
            <person name="Mikhailova N."/>
            <person name="Nolan M."/>
            <person name="Pennacchio L."/>
            <person name="Pitluck S."/>
            <person name="Tapia R."/>
            <person name="Woyke T."/>
            <person name="Sobecky P.A."/>
        </authorList>
    </citation>
    <scope>NUCLEOTIDE SEQUENCE [LARGE SCALE GENOMIC DNA]</scope>
    <source>
        <strain evidence="11">ATCC 33071 / DSM 4594 / JCM 1683 / NBRC 105701 / NCIMB 13365 / CIP 78.65</strain>
    </source>
</reference>
<dbReference type="Proteomes" id="UP000009010">
    <property type="component" value="Chromosome"/>
</dbReference>
<name>H2IXW4_RAHAC</name>
<dbReference type="GO" id="GO:0009986">
    <property type="term" value="C:cell surface"/>
    <property type="evidence" value="ECO:0007669"/>
    <property type="project" value="UniProtKB-SubCell"/>
</dbReference>
<evidence type="ECO:0000256" key="2">
    <source>
        <dbReference type="ARBA" id="ARBA00004442"/>
    </source>
</evidence>
<evidence type="ECO:0000313" key="10">
    <source>
        <dbReference type="EMBL" id="AEX51989.1"/>
    </source>
</evidence>
<evidence type="ECO:0000256" key="7">
    <source>
        <dbReference type="ARBA" id="ARBA00023237"/>
    </source>
</evidence>
<proteinExistence type="predicted"/>
<keyword evidence="7" id="KW-0998">Cell outer membrane</keyword>
<dbReference type="GO" id="GO:0009279">
    <property type="term" value="C:cell outer membrane"/>
    <property type="evidence" value="ECO:0007669"/>
    <property type="project" value="UniProtKB-SubCell"/>
</dbReference>
<protein>
    <submittedName>
        <fullName evidence="10">Autotransporter adhesin</fullName>
    </submittedName>
</protein>
<sequence length="420" mass="45088">MNTQFTERNTQIIAAGKACKKHRLQAPADFRALRIAIQRICLGVVLSTSVIQAVHAQLSGDNLDAARAYFANNPEIPSDKQNEILRKNDLIQVSDYLKNNTYWNGSRNVQMPVFDPLARMETPITQTATLPMTNLTPAEHTISVAQPPVKNDPTGTPVLLTPIKNDPTGIPVDVQTQMQKKQAEQVALRYAAANAPRDGLDGKDGAKGDTGLAGTDGKDADMSKVNANSESIQGDEMAEANRQRTSMQHVDVVALAQTAQNSTQKTQAETKKQIAAAQAKIAHEQQIEHIYYDQQIQQLAAGAHAEVLAESHSRTEGDAHTLAQANDYTNKRFSDLKTQVDDNKKEAAAGSASAMAQANIPQVQESQQFAVGAGVGGYDSENALSVGASFHAGRATIVKMSVSDDSQNNVGYGAGMSVGW</sequence>
<dbReference type="PATRIC" id="fig|745277.3.peg.2047"/>
<dbReference type="Gene3D" id="3.30.1300.30">
    <property type="entry name" value="GSPII I/J protein-like"/>
    <property type="match status" value="1"/>
</dbReference>
<dbReference type="InterPro" id="IPR045584">
    <property type="entry name" value="Pilin-like"/>
</dbReference>
<evidence type="ECO:0000313" key="11">
    <source>
        <dbReference type="Proteomes" id="UP000009010"/>
    </source>
</evidence>
<comment type="subcellular location">
    <subcellularLocation>
        <location evidence="2">Cell outer membrane</location>
    </subcellularLocation>
    <subcellularLocation>
        <location evidence="1">Cell surface</location>
    </subcellularLocation>
</comment>
<dbReference type="Pfam" id="PF03895">
    <property type="entry name" value="YadA_anchor"/>
    <property type="match status" value="1"/>
</dbReference>
<dbReference type="AlphaFoldDB" id="H2IXW4"/>
<dbReference type="RefSeq" id="WP_015697167.1">
    <property type="nucleotide sequence ID" value="NC_016818.1"/>
</dbReference>
<evidence type="ECO:0000256" key="5">
    <source>
        <dbReference type="ARBA" id="ARBA00022729"/>
    </source>
</evidence>
<keyword evidence="3" id="KW-1134">Transmembrane beta strand</keyword>
<feature type="domain" description="Trimeric autotransporter adhesin YadA-like C-terminal membrane anchor" evidence="9">
    <location>
        <begin position="361"/>
        <end position="420"/>
    </location>
</feature>
<dbReference type="KEGG" id="raq:Rahaq2_2128"/>
<feature type="compositionally biased region" description="Basic and acidic residues" evidence="8">
    <location>
        <begin position="198"/>
        <end position="207"/>
    </location>
</feature>
<keyword evidence="4" id="KW-0812">Transmembrane</keyword>
<keyword evidence="11" id="KW-1185">Reference proteome</keyword>
<evidence type="ECO:0000256" key="8">
    <source>
        <dbReference type="SAM" id="MobiDB-lite"/>
    </source>
</evidence>
<feature type="region of interest" description="Disordered" evidence="8">
    <location>
        <begin position="194"/>
        <end position="223"/>
    </location>
</feature>
<keyword evidence="6" id="KW-0472">Membrane</keyword>
<dbReference type="HOGENOM" id="CLU_653586_0_0_6"/>
<dbReference type="STRING" id="745277.Rahaq2_2128"/>
<dbReference type="EMBL" id="CP003244">
    <property type="protein sequence ID" value="AEX51989.1"/>
    <property type="molecule type" value="Genomic_DNA"/>
</dbReference>
<evidence type="ECO:0000256" key="6">
    <source>
        <dbReference type="ARBA" id="ARBA00023136"/>
    </source>
</evidence>
<evidence type="ECO:0000256" key="1">
    <source>
        <dbReference type="ARBA" id="ARBA00004241"/>
    </source>
</evidence>
<organism evidence="10 11">
    <name type="scientific">Rahnella aquatilis (strain ATCC 33071 / DSM 4594 / JCM 1683 / NBRC 105701 / NCIMB 13365 / CIP 78.65)</name>
    <dbReference type="NCBI Taxonomy" id="745277"/>
    <lineage>
        <taxon>Bacteria</taxon>
        <taxon>Pseudomonadati</taxon>
        <taxon>Pseudomonadota</taxon>
        <taxon>Gammaproteobacteria</taxon>
        <taxon>Enterobacterales</taxon>
        <taxon>Yersiniaceae</taxon>
        <taxon>Rahnella</taxon>
    </lineage>
</organism>
<dbReference type="eggNOG" id="COG5295">
    <property type="taxonomic scope" value="Bacteria"/>
</dbReference>
<dbReference type="InterPro" id="IPR005594">
    <property type="entry name" value="YadA_C"/>
</dbReference>
<gene>
    <name evidence="10" type="ordered locus">Rahaq2_2128</name>
</gene>
<reference evidence="11" key="2">
    <citation type="submission" date="2012-01" db="EMBL/GenBank/DDBJ databases">
        <title>Complete sequence of chromosome of Rahnella aquatilis CIP 78.65.</title>
        <authorList>
            <person name="Lucas S."/>
            <person name="Han J."/>
            <person name="Lapidus A."/>
            <person name="Cheng J.-F."/>
            <person name="Goodwin L."/>
            <person name="Pitluck S."/>
            <person name="Peters L."/>
            <person name="Ovchinnikova G."/>
            <person name="Held B."/>
            <person name="Detter J.C."/>
            <person name="Han C."/>
            <person name="Tapia R."/>
            <person name="Land M."/>
            <person name="Hauser L."/>
            <person name="Kyrpides N."/>
            <person name="Ivanova N."/>
            <person name="Pagani I."/>
            <person name="Sobecky P."/>
            <person name="Martinez R."/>
            <person name="Woyke T."/>
        </authorList>
    </citation>
    <scope>NUCLEOTIDE SEQUENCE [LARGE SCALE GENOMIC DNA]</scope>
    <source>
        <strain evidence="11">ATCC 33071 / DSM 4594 / JCM 1683 / NBRC 105701 / NCIMB 13365 / CIP 78.65</strain>
    </source>
</reference>
<evidence type="ECO:0000259" key="9">
    <source>
        <dbReference type="Pfam" id="PF03895"/>
    </source>
</evidence>
<accession>H2IXW4</accession>
<keyword evidence="5" id="KW-0732">Signal</keyword>
<evidence type="ECO:0000256" key="3">
    <source>
        <dbReference type="ARBA" id="ARBA00022452"/>
    </source>
</evidence>
<dbReference type="SUPFAM" id="SSF54523">
    <property type="entry name" value="Pili subunits"/>
    <property type="match status" value="1"/>
</dbReference>
<evidence type="ECO:0000256" key="4">
    <source>
        <dbReference type="ARBA" id="ARBA00022692"/>
    </source>
</evidence>